<dbReference type="InterPro" id="IPR008271">
    <property type="entry name" value="Ser/Thr_kinase_AS"/>
</dbReference>
<keyword evidence="4 9" id="KW-0547">Nucleotide-binding</keyword>
<dbReference type="InterPro" id="IPR011009">
    <property type="entry name" value="Kinase-like_dom_sf"/>
</dbReference>
<dbReference type="SMART" id="SM00220">
    <property type="entry name" value="S_TKc"/>
    <property type="match status" value="1"/>
</dbReference>
<dbReference type="GeneID" id="54572259"/>
<comment type="similarity">
    <text evidence="10">Belongs to the protein kinase superfamily.</text>
</comment>
<dbReference type="Pfam" id="PF00069">
    <property type="entry name" value="Pkinase"/>
    <property type="match status" value="1"/>
</dbReference>
<dbReference type="Gene3D" id="1.10.510.10">
    <property type="entry name" value="Transferase(Phosphotransferase) domain 1"/>
    <property type="match status" value="1"/>
</dbReference>
<keyword evidence="13" id="KW-1185">Reference proteome</keyword>
<dbReference type="InterPro" id="IPR017441">
    <property type="entry name" value="Protein_kinase_ATP_BS"/>
</dbReference>
<dbReference type="GO" id="GO:0050684">
    <property type="term" value="P:regulation of mRNA processing"/>
    <property type="evidence" value="ECO:0007669"/>
    <property type="project" value="TreeGrafter"/>
</dbReference>
<keyword evidence="2 10" id="KW-0723">Serine/threonine-protein kinase</keyword>
<evidence type="ECO:0000256" key="5">
    <source>
        <dbReference type="ARBA" id="ARBA00022777"/>
    </source>
</evidence>
<evidence type="ECO:0000256" key="6">
    <source>
        <dbReference type="ARBA" id="ARBA00022840"/>
    </source>
</evidence>
<keyword evidence="6 9" id="KW-0067">ATP-binding</keyword>
<protein>
    <recommendedName>
        <fullName evidence="1">non-specific serine/threonine protein kinase</fullName>
        <ecNumber evidence="1">2.7.11.1</ecNumber>
    </recommendedName>
</protein>
<proteinExistence type="inferred from homology"/>
<comment type="catalytic activity">
    <reaction evidence="8">
        <text>L-seryl-[protein] + ATP = O-phospho-L-seryl-[protein] + ADP + H(+)</text>
        <dbReference type="Rhea" id="RHEA:17989"/>
        <dbReference type="Rhea" id="RHEA-COMP:9863"/>
        <dbReference type="Rhea" id="RHEA-COMP:11604"/>
        <dbReference type="ChEBI" id="CHEBI:15378"/>
        <dbReference type="ChEBI" id="CHEBI:29999"/>
        <dbReference type="ChEBI" id="CHEBI:30616"/>
        <dbReference type="ChEBI" id="CHEBI:83421"/>
        <dbReference type="ChEBI" id="CHEBI:456216"/>
        <dbReference type="EC" id="2.7.11.1"/>
    </reaction>
</comment>
<evidence type="ECO:0000256" key="1">
    <source>
        <dbReference type="ARBA" id="ARBA00012513"/>
    </source>
</evidence>
<dbReference type="SUPFAM" id="SSF56112">
    <property type="entry name" value="Protein kinase-like (PK-like)"/>
    <property type="match status" value="1"/>
</dbReference>
<evidence type="ECO:0000256" key="9">
    <source>
        <dbReference type="PROSITE-ProRule" id="PRU10141"/>
    </source>
</evidence>
<evidence type="ECO:0000256" key="3">
    <source>
        <dbReference type="ARBA" id="ARBA00022679"/>
    </source>
</evidence>
<dbReference type="RefSeq" id="XP_033660405.1">
    <property type="nucleotide sequence ID" value="XM_033818987.1"/>
</dbReference>
<dbReference type="OrthoDB" id="5979581at2759"/>
<evidence type="ECO:0000256" key="8">
    <source>
        <dbReference type="ARBA" id="ARBA00048679"/>
    </source>
</evidence>
<accession>A0A6A6C1C6</accession>
<dbReference type="PROSITE" id="PS00108">
    <property type="entry name" value="PROTEIN_KINASE_ST"/>
    <property type="match status" value="1"/>
</dbReference>
<evidence type="ECO:0000259" key="11">
    <source>
        <dbReference type="PROSITE" id="PS50011"/>
    </source>
</evidence>
<dbReference type="PANTHER" id="PTHR47634">
    <property type="entry name" value="PROTEIN KINASE DOMAIN-CONTAINING PROTEIN-RELATED"/>
    <property type="match status" value="1"/>
</dbReference>
<evidence type="ECO:0000313" key="12">
    <source>
        <dbReference type="EMBL" id="KAF2159516.1"/>
    </source>
</evidence>
<keyword evidence="3" id="KW-0808">Transferase</keyword>
<dbReference type="InterPro" id="IPR000719">
    <property type="entry name" value="Prot_kinase_dom"/>
</dbReference>
<dbReference type="Gene3D" id="3.30.200.20">
    <property type="entry name" value="Phosphorylase Kinase, domain 1"/>
    <property type="match status" value="1"/>
</dbReference>
<dbReference type="EMBL" id="ML993636">
    <property type="protein sequence ID" value="KAF2159516.1"/>
    <property type="molecule type" value="Genomic_DNA"/>
</dbReference>
<dbReference type="PROSITE" id="PS00107">
    <property type="entry name" value="PROTEIN_KINASE_ATP"/>
    <property type="match status" value="1"/>
</dbReference>
<evidence type="ECO:0000256" key="4">
    <source>
        <dbReference type="ARBA" id="ARBA00022741"/>
    </source>
</evidence>
<evidence type="ECO:0000313" key="13">
    <source>
        <dbReference type="Proteomes" id="UP000799537"/>
    </source>
</evidence>
<evidence type="ECO:0000256" key="7">
    <source>
        <dbReference type="ARBA" id="ARBA00047899"/>
    </source>
</evidence>
<dbReference type="AlphaFoldDB" id="A0A6A6C1C6"/>
<dbReference type="GO" id="GO:0000245">
    <property type="term" value="P:spliceosomal complex assembly"/>
    <property type="evidence" value="ECO:0007669"/>
    <property type="project" value="TreeGrafter"/>
</dbReference>
<organism evidence="12 13">
    <name type="scientific">Zasmidium cellare ATCC 36951</name>
    <dbReference type="NCBI Taxonomy" id="1080233"/>
    <lineage>
        <taxon>Eukaryota</taxon>
        <taxon>Fungi</taxon>
        <taxon>Dikarya</taxon>
        <taxon>Ascomycota</taxon>
        <taxon>Pezizomycotina</taxon>
        <taxon>Dothideomycetes</taxon>
        <taxon>Dothideomycetidae</taxon>
        <taxon>Mycosphaerellales</taxon>
        <taxon>Mycosphaerellaceae</taxon>
        <taxon>Zasmidium</taxon>
    </lineage>
</organism>
<reference evidence="12" key="1">
    <citation type="journal article" date="2020" name="Stud. Mycol.">
        <title>101 Dothideomycetes genomes: a test case for predicting lifestyles and emergence of pathogens.</title>
        <authorList>
            <person name="Haridas S."/>
            <person name="Albert R."/>
            <person name="Binder M."/>
            <person name="Bloem J."/>
            <person name="Labutti K."/>
            <person name="Salamov A."/>
            <person name="Andreopoulos B."/>
            <person name="Baker S."/>
            <person name="Barry K."/>
            <person name="Bills G."/>
            <person name="Bluhm B."/>
            <person name="Cannon C."/>
            <person name="Castanera R."/>
            <person name="Culley D."/>
            <person name="Daum C."/>
            <person name="Ezra D."/>
            <person name="Gonzalez J."/>
            <person name="Henrissat B."/>
            <person name="Kuo A."/>
            <person name="Liang C."/>
            <person name="Lipzen A."/>
            <person name="Lutzoni F."/>
            <person name="Magnuson J."/>
            <person name="Mondo S."/>
            <person name="Nolan M."/>
            <person name="Ohm R."/>
            <person name="Pangilinan J."/>
            <person name="Park H.-J."/>
            <person name="Ramirez L."/>
            <person name="Alfaro M."/>
            <person name="Sun H."/>
            <person name="Tritt A."/>
            <person name="Yoshinaga Y."/>
            <person name="Zwiers L.-H."/>
            <person name="Turgeon B."/>
            <person name="Goodwin S."/>
            <person name="Spatafora J."/>
            <person name="Crous P."/>
            <person name="Grigoriev I."/>
        </authorList>
    </citation>
    <scope>NUCLEOTIDE SEQUENCE</scope>
    <source>
        <strain evidence="12">ATCC 36951</strain>
    </source>
</reference>
<sequence>MTSRRTPAPDHPFEEESLPGYEADQFYPVHIGATLNLRYHVIGKLGFGANSTVWFCRDTKNDQYVALKVYVKTPPLLAHRERVAYEHLSKLTSAHPGQQHVRRLLDHFSIAQRNGYEHLCFVYQPLQTTLFDLQRFAGAPKPFPEGLVQEALRSLLQALDFLHTEANMVHCDIKLSNLMLEIEDPSVLSAFEENERTNPAPEKIIDTERSIYASRKFRHPKGHSFGPLVLCDLGEARIGSSFPYTDIQPDLYKAPEILFLLDWNRSVDIWNVACVAEHLFDGRDEEGHHNNRVHIGEMVGLVGHPPLDFQRRSAQAWRVFDAEGKWKGNPPLSPQTLEHRLKTLPQGKNEEFLVFLRSMLRWRPEDRPSARSLLEDRWLSSG</sequence>
<keyword evidence="5" id="KW-0418">Kinase</keyword>
<evidence type="ECO:0000256" key="2">
    <source>
        <dbReference type="ARBA" id="ARBA00022527"/>
    </source>
</evidence>
<dbReference type="GO" id="GO:0005524">
    <property type="term" value="F:ATP binding"/>
    <property type="evidence" value="ECO:0007669"/>
    <property type="project" value="UniProtKB-UniRule"/>
</dbReference>
<dbReference type="PANTHER" id="PTHR47634:SF9">
    <property type="entry name" value="PROTEIN KINASE DOMAIN-CONTAINING PROTEIN-RELATED"/>
    <property type="match status" value="1"/>
</dbReference>
<comment type="catalytic activity">
    <reaction evidence="7">
        <text>L-threonyl-[protein] + ATP = O-phospho-L-threonyl-[protein] + ADP + H(+)</text>
        <dbReference type="Rhea" id="RHEA:46608"/>
        <dbReference type="Rhea" id="RHEA-COMP:11060"/>
        <dbReference type="Rhea" id="RHEA-COMP:11605"/>
        <dbReference type="ChEBI" id="CHEBI:15378"/>
        <dbReference type="ChEBI" id="CHEBI:30013"/>
        <dbReference type="ChEBI" id="CHEBI:30616"/>
        <dbReference type="ChEBI" id="CHEBI:61977"/>
        <dbReference type="ChEBI" id="CHEBI:456216"/>
        <dbReference type="EC" id="2.7.11.1"/>
    </reaction>
</comment>
<dbReference type="PROSITE" id="PS50011">
    <property type="entry name" value="PROTEIN_KINASE_DOM"/>
    <property type="match status" value="1"/>
</dbReference>
<dbReference type="InterPro" id="IPR051334">
    <property type="entry name" value="SRPK"/>
</dbReference>
<feature type="binding site" evidence="9">
    <location>
        <position position="68"/>
    </location>
    <ligand>
        <name>ATP</name>
        <dbReference type="ChEBI" id="CHEBI:30616"/>
    </ligand>
</feature>
<name>A0A6A6C1C6_ZASCE</name>
<feature type="domain" description="Protein kinase" evidence="11">
    <location>
        <begin position="39"/>
        <end position="379"/>
    </location>
</feature>
<gene>
    <name evidence="12" type="ORF">M409DRAFT_70965</name>
</gene>
<dbReference type="Proteomes" id="UP000799537">
    <property type="component" value="Unassembled WGS sequence"/>
</dbReference>
<evidence type="ECO:0000256" key="10">
    <source>
        <dbReference type="RuleBase" id="RU000304"/>
    </source>
</evidence>
<dbReference type="GO" id="GO:0004674">
    <property type="term" value="F:protein serine/threonine kinase activity"/>
    <property type="evidence" value="ECO:0007669"/>
    <property type="project" value="UniProtKB-KW"/>
</dbReference>
<dbReference type="EC" id="2.7.11.1" evidence="1"/>